<dbReference type="OrthoDB" id="9803616at2"/>
<dbReference type="EMBL" id="RBXN01000006">
    <property type="protein sequence ID" value="RKT50942.1"/>
    <property type="molecule type" value="Genomic_DNA"/>
</dbReference>
<dbReference type="InterPro" id="IPR013783">
    <property type="entry name" value="Ig-like_fold"/>
</dbReference>
<feature type="chain" id="PRO_5019714639" evidence="2">
    <location>
        <begin position="26"/>
        <end position="815"/>
    </location>
</feature>
<dbReference type="Pfam" id="PF18962">
    <property type="entry name" value="Por_Secre_tail"/>
    <property type="match status" value="1"/>
</dbReference>
<feature type="signal peptide" evidence="2">
    <location>
        <begin position="1"/>
        <end position="25"/>
    </location>
</feature>
<sequence>MKDLRLTFFLSLLFCLGNLRLSAQEAQSLPLNITSNDQLFSRSESGTAKASVSGTNQISFIKDGSKTGESSAVIWIGDVPGRLKMTVGKNGSVCTSHTNSLTVYASSDNISYRQLGSFNHESGTVDFDQPLNKDDRYIRFYYDVTASGWFGLNYCAHGWIPTITITEPISFPSSVVTDTITGGVSFTGKFTVNYSNPSGDLILISSDPNIVLQTTRINGVSGQEGSQEISYIYNPSVTGAKHADITVTDEGNNTYSKVLGLDIVTVLPEAPSVEAADNIDLTSFRVAWQPVTNASSYLLTVTDADGDIVGEYNDFVVTEATSVDITGLVPGTLYKYSVKTKIEDFVSEASLVKEVTTLKPVIAPLVIETFESVAGISSLQTLTVGATDLYGDISVVISGDDAALFTLGEGEETIGKDADSKQLHITYTPVKPGTHTAKLTLVSEYAEPVTVVLNGTATLPAPTGLITTQVTPDGFFANWDAVMGATVYELTVVTVEGKPVDGYVAKEVDAGTVCQITGLSPATAYIFKIVAKYGELVSPEAVSEMITTSVVPVIETPVIPKFTTEVSVVAEQQITISATDLYDDITVSITGADADKFDTDVLILDKSGLMQITITYESEEVGEHEAVLSLTSDYAQSVNVALNGTSSLAKPVIAVGDVCEGKIPVSWNVVAGAAEYHVTLYKGDVLVDGYDDIVTDETNFTFMDLTGSTQYFVVITATSGDYFTASEKIAVMTLPTGLSTASAEVVTVYPNPVVSNICIKGIVAKEAKIYSVNGQLLMSVFPVDNKIDVSSLVQGVYSILIKSDTDIVRLQFIKK</sequence>
<dbReference type="PANTHER" id="PTHR46708:SF2">
    <property type="entry name" value="FIBRONECTIN TYPE-III DOMAIN-CONTAINING PROTEIN"/>
    <property type="match status" value="1"/>
</dbReference>
<dbReference type="AlphaFoldDB" id="A0A495VNU6"/>
<dbReference type="CDD" id="cd00063">
    <property type="entry name" value="FN3"/>
    <property type="match status" value="2"/>
</dbReference>
<dbReference type="PANTHER" id="PTHR46708">
    <property type="entry name" value="TENASCIN"/>
    <property type="match status" value="1"/>
</dbReference>
<evidence type="ECO:0000256" key="1">
    <source>
        <dbReference type="ARBA" id="ARBA00022737"/>
    </source>
</evidence>
<reference evidence="4 5" key="1">
    <citation type="submission" date="2018-10" db="EMBL/GenBank/DDBJ databases">
        <title>Genomic Encyclopedia of Archaeal and Bacterial Type Strains, Phase II (KMG-II): from individual species to whole genera.</title>
        <authorList>
            <person name="Goeker M."/>
        </authorList>
    </citation>
    <scope>NUCLEOTIDE SEQUENCE [LARGE SCALE GENOMIC DNA]</scope>
    <source>
        <strain evidence="4 5">NSB1</strain>
    </source>
</reference>
<dbReference type="Proteomes" id="UP000269493">
    <property type="component" value="Unassembled WGS sequence"/>
</dbReference>
<gene>
    <name evidence="4" type="ORF">BC742_1902</name>
</gene>
<dbReference type="NCBIfam" id="TIGR04183">
    <property type="entry name" value="Por_Secre_tail"/>
    <property type="match status" value="1"/>
</dbReference>
<name>A0A495VNU6_9BACT</name>
<dbReference type="SMART" id="SM00060">
    <property type="entry name" value="FN3"/>
    <property type="match status" value="3"/>
</dbReference>
<feature type="domain" description="Fibronectin type-III" evidence="3">
    <location>
        <begin position="461"/>
        <end position="551"/>
    </location>
</feature>
<dbReference type="Gene3D" id="2.60.40.10">
    <property type="entry name" value="Immunoglobulins"/>
    <property type="match status" value="3"/>
</dbReference>
<dbReference type="GeneID" id="92929602"/>
<keyword evidence="5" id="KW-1185">Reference proteome</keyword>
<keyword evidence="2" id="KW-0732">Signal</keyword>
<dbReference type="Pfam" id="PF00041">
    <property type="entry name" value="fn3"/>
    <property type="match status" value="1"/>
</dbReference>
<evidence type="ECO:0000313" key="4">
    <source>
        <dbReference type="EMBL" id="RKT50942.1"/>
    </source>
</evidence>
<protein>
    <submittedName>
        <fullName evidence="4">Putative secreted protein (Por secretion system target)</fullName>
    </submittedName>
</protein>
<dbReference type="PROSITE" id="PS50853">
    <property type="entry name" value="FN3"/>
    <property type="match status" value="2"/>
</dbReference>
<organism evidence="4 5">
    <name type="scientific">Coprobacter fastidiosus NSB1 = JCM 33896</name>
    <dbReference type="NCBI Taxonomy" id="1349822"/>
    <lineage>
        <taxon>Bacteria</taxon>
        <taxon>Pseudomonadati</taxon>
        <taxon>Bacteroidota</taxon>
        <taxon>Bacteroidia</taxon>
        <taxon>Bacteroidales</taxon>
        <taxon>Barnesiellaceae</taxon>
        <taxon>Coprobacter</taxon>
    </lineage>
</organism>
<feature type="domain" description="Fibronectin type-III" evidence="3">
    <location>
        <begin position="267"/>
        <end position="360"/>
    </location>
</feature>
<evidence type="ECO:0000256" key="2">
    <source>
        <dbReference type="SAM" id="SignalP"/>
    </source>
</evidence>
<proteinExistence type="predicted"/>
<dbReference type="InterPro" id="IPR003961">
    <property type="entry name" value="FN3_dom"/>
</dbReference>
<keyword evidence="1" id="KW-0677">Repeat</keyword>
<comment type="caution">
    <text evidence="4">The sequence shown here is derived from an EMBL/GenBank/DDBJ whole genome shotgun (WGS) entry which is preliminary data.</text>
</comment>
<evidence type="ECO:0000313" key="5">
    <source>
        <dbReference type="Proteomes" id="UP000269493"/>
    </source>
</evidence>
<dbReference type="InterPro" id="IPR036116">
    <property type="entry name" value="FN3_sf"/>
</dbReference>
<dbReference type="InterPro" id="IPR050991">
    <property type="entry name" value="ECM_Regulatory_Proteins"/>
</dbReference>
<evidence type="ECO:0000259" key="3">
    <source>
        <dbReference type="PROSITE" id="PS50853"/>
    </source>
</evidence>
<dbReference type="SUPFAM" id="SSF49265">
    <property type="entry name" value="Fibronectin type III"/>
    <property type="match status" value="2"/>
</dbReference>
<dbReference type="InterPro" id="IPR026444">
    <property type="entry name" value="Secre_tail"/>
</dbReference>
<dbReference type="RefSeq" id="WP_022601514.1">
    <property type="nucleotide sequence ID" value="NZ_KI440802.1"/>
</dbReference>
<accession>A0A495VNU6</accession>